<proteinExistence type="predicted"/>
<dbReference type="Pfam" id="PF10000">
    <property type="entry name" value="ACT_3"/>
    <property type="match status" value="1"/>
</dbReference>
<dbReference type="EMBL" id="JACGXL010000001">
    <property type="protein sequence ID" value="MBA8886816.1"/>
    <property type="molecule type" value="Genomic_DNA"/>
</dbReference>
<dbReference type="PANTHER" id="PTHR39199">
    <property type="entry name" value="BLR5128 PROTEIN"/>
    <property type="match status" value="1"/>
</dbReference>
<gene>
    <name evidence="3" type="ORF">FHW12_001007</name>
</gene>
<accession>A0A839EWR2</accession>
<evidence type="ECO:0008006" key="5">
    <source>
        <dbReference type="Google" id="ProtNLM"/>
    </source>
</evidence>
<evidence type="ECO:0000259" key="1">
    <source>
        <dbReference type="Pfam" id="PF10000"/>
    </source>
</evidence>
<keyword evidence="4" id="KW-1185">Reference proteome</keyword>
<evidence type="ECO:0000313" key="3">
    <source>
        <dbReference type="EMBL" id="MBA8886816.1"/>
    </source>
</evidence>
<dbReference type="InterPro" id="IPR027795">
    <property type="entry name" value="CASTOR_ACT_dom"/>
</dbReference>
<dbReference type="Proteomes" id="UP000550401">
    <property type="component" value="Unassembled WGS sequence"/>
</dbReference>
<protein>
    <recommendedName>
        <fullName evidence="5">Aspartate kinase</fullName>
    </recommendedName>
</protein>
<organism evidence="3 4">
    <name type="scientific">Dokdonella fugitiva</name>
    <dbReference type="NCBI Taxonomy" id="328517"/>
    <lineage>
        <taxon>Bacteria</taxon>
        <taxon>Pseudomonadati</taxon>
        <taxon>Pseudomonadota</taxon>
        <taxon>Gammaproteobacteria</taxon>
        <taxon>Lysobacterales</taxon>
        <taxon>Rhodanobacteraceae</taxon>
        <taxon>Dokdonella</taxon>
    </lineage>
</organism>
<name>A0A839EWR2_9GAMM</name>
<sequence>MPAIADLDTLLAQMQPALDPGRYAFVVLPPGISPDPASVIATMREPEGLSAVLAEHEAIALGLPITFTAAWITLTVHSDLAAVGLTAAFADALARAGISCNVVAGVHHDHLFVPVERAQDAMEALHALQHSAAAREDSAPRATFS</sequence>
<dbReference type="InterPro" id="IPR018717">
    <property type="entry name" value="DUF2241"/>
</dbReference>
<dbReference type="PANTHER" id="PTHR39199:SF1">
    <property type="entry name" value="BLR5128 PROTEIN"/>
    <property type="match status" value="1"/>
</dbReference>
<comment type="caution">
    <text evidence="3">The sequence shown here is derived from an EMBL/GenBank/DDBJ whole genome shotgun (WGS) entry which is preliminary data.</text>
</comment>
<feature type="domain" description="CASTOR ACT" evidence="2">
    <location>
        <begin position="70"/>
        <end position="126"/>
    </location>
</feature>
<dbReference type="RefSeq" id="WP_182529861.1">
    <property type="nucleotide sequence ID" value="NZ_JACGXL010000001.1"/>
</dbReference>
<dbReference type="Pfam" id="PF13840">
    <property type="entry name" value="ACT_7"/>
    <property type="match status" value="1"/>
</dbReference>
<evidence type="ECO:0000313" key="4">
    <source>
        <dbReference type="Proteomes" id="UP000550401"/>
    </source>
</evidence>
<reference evidence="3 4" key="1">
    <citation type="submission" date="2020-07" db="EMBL/GenBank/DDBJ databases">
        <title>Genomic Encyclopedia of Type Strains, Phase IV (KMG-V): Genome sequencing to study the core and pangenomes of soil and plant-associated prokaryotes.</title>
        <authorList>
            <person name="Whitman W."/>
        </authorList>
    </citation>
    <scope>NUCLEOTIDE SEQUENCE [LARGE SCALE GENOMIC DNA]</scope>
    <source>
        <strain evidence="3 4">RH2WT43</strain>
    </source>
</reference>
<feature type="domain" description="DUF2241" evidence="1">
    <location>
        <begin position="3"/>
        <end position="69"/>
    </location>
</feature>
<evidence type="ECO:0000259" key="2">
    <source>
        <dbReference type="Pfam" id="PF13840"/>
    </source>
</evidence>
<dbReference type="AlphaFoldDB" id="A0A839EWR2"/>
<dbReference type="InterPro" id="IPR045865">
    <property type="entry name" value="ACT-like_dom_sf"/>
</dbReference>
<dbReference type="SUPFAM" id="SSF55021">
    <property type="entry name" value="ACT-like"/>
    <property type="match status" value="2"/>
</dbReference>
<dbReference type="Gene3D" id="3.30.2130.10">
    <property type="entry name" value="VC0802-like"/>
    <property type="match status" value="1"/>
</dbReference>